<proteinExistence type="predicted"/>
<comment type="caution">
    <text evidence="1">The sequence shown here is derived from an EMBL/GenBank/DDBJ whole genome shotgun (WGS) entry which is preliminary data.</text>
</comment>
<organism evidence="1 2">
    <name type="scientific">Sorghum bicolor</name>
    <name type="common">Sorghum</name>
    <name type="synonym">Sorghum vulgare</name>
    <dbReference type="NCBI Taxonomy" id="4558"/>
    <lineage>
        <taxon>Eukaryota</taxon>
        <taxon>Viridiplantae</taxon>
        <taxon>Streptophyta</taxon>
        <taxon>Embryophyta</taxon>
        <taxon>Tracheophyta</taxon>
        <taxon>Spermatophyta</taxon>
        <taxon>Magnoliopsida</taxon>
        <taxon>Liliopsida</taxon>
        <taxon>Poales</taxon>
        <taxon>Poaceae</taxon>
        <taxon>PACMAD clade</taxon>
        <taxon>Panicoideae</taxon>
        <taxon>Andropogonodae</taxon>
        <taxon>Andropogoneae</taxon>
        <taxon>Sorghinae</taxon>
        <taxon>Sorghum</taxon>
    </lineage>
</organism>
<dbReference type="AlphaFoldDB" id="A0A921QQ70"/>
<name>A0A921QQ70_SORBI</name>
<reference evidence="1" key="2">
    <citation type="submission" date="2020-10" db="EMBL/GenBank/DDBJ databases">
        <authorList>
            <person name="Cooper E.A."/>
            <person name="Brenton Z.W."/>
            <person name="Flinn B.S."/>
            <person name="Jenkins J."/>
            <person name="Shu S."/>
            <person name="Flowers D."/>
            <person name="Luo F."/>
            <person name="Wang Y."/>
            <person name="Xia P."/>
            <person name="Barry K."/>
            <person name="Daum C."/>
            <person name="Lipzen A."/>
            <person name="Yoshinaga Y."/>
            <person name="Schmutz J."/>
            <person name="Saski C."/>
            <person name="Vermerris W."/>
            <person name="Kresovich S."/>
        </authorList>
    </citation>
    <scope>NUCLEOTIDE SEQUENCE</scope>
</reference>
<dbReference type="EMBL" id="CM027685">
    <property type="protein sequence ID" value="KAG0525857.1"/>
    <property type="molecule type" value="Genomic_DNA"/>
</dbReference>
<evidence type="ECO:0000313" key="2">
    <source>
        <dbReference type="Proteomes" id="UP000807115"/>
    </source>
</evidence>
<accession>A0A921QQ70</accession>
<dbReference type="PROSITE" id="PS51257">
    <property type="entry name" value="PROKAR_LIPOPROTEIN"/>
    <property type="match status" value="1"/>
</dbReference>
<evidence type="ECO:0000313" key="1">
    <source>
        <dbReference type="EMBL" id="KAG0525857.1"/>
    </source>
</evidence>
<reference evidence="1" key="1">
    <citation type="journal article" date="2019" name="BMC Genomics">
        <title>A new reference genome for Sorghum bicolor reveals high levels of sequence similarity between sweet and grain genotypes: implications for the genetics of sugar metabolism.</title>
        <authorList>
            <person name="Cooper E.A."/>
            <person name="Brenton Z.W."/>
            <person name="Flinn B.S."/>
            <person name="Jenkins J."/>
            <person name="Shu S."/>
            <person name="Flowers D."/>
            <person name="Luo F."/>
            <person name="Wang Y."/>
            <person name="Xia P."/>
            <person name="Barry K."/>
            <person name="Daum C."/>
            <person name="Lipzen A."/>
            <person name="Yoshinaga Y."/>
            <person name="Schmutz J."/>
            <person name="Saski C."/>
            <person name="Vermerris W."/>
            <person name="Kresovich S."/>
        </authorList>
    </citation>
    <scope>NUCLEOTIDE SEQUENCE</scope>
</reference>
<sequence>MTTRCSSSTKHVEQRRPTIWQAGSLGCSSGDLRPLAVTLHASSEQSLHLASRGLQEAKRCDTAVQEAK</sequence>
<dbReference type="Proteomes" id="UP000807115">
    <property type="component" value="Chromosome 6"/>
</dbReference>
<protein>
    <submittedName>
        <fullName evidence="1">Uncharacterized protein</fullName>
    </submittedName>
</protein>
<gene>
    <name evidence="1" type="ORF">BDA96_06G093600</name>
</gene>